<gene>
    <name evidence="2" type="ORF">JCGZ_10382</name>
</gene>
<feature type="compositionally biased region" description="Basic residues" evidence="1">
    <location>
        <begin position="168"/>
        <end position="193"/>
    </location>
</feature>
<proteinExistence type="predicted"/>
<reference evidence="2 3" key="1">
    <citation type="journal article" date="2014" name="PLoS ONE">
        <title>Global Analysis of Gene Expression Profiles in Physic Nut (Jatropha curcas L.) Seedlings Exposed to Salt Stress.</title>
        <authorList>
            <person name="Zhang L."/>
            <person name="Zhang C."/>
            <person name="Wu P."/>
            <person name="Chen Y."/>
            <person name="Li M."/>
            <person name="Jiang H."/>
            <person name="Wu G."/>
        </authorList>
    </citation>
    <scope>NUCLEOTIDE SEQUENCE [LARGE SCALE GENOMIC DNA]</scope>
    <source>
        <strain evidence="3">cv. GZQX0401</strain>
        <tissue evidence="2">Young leaves</tissue>
    </source>
</reference>
<feature type="compositionally biased region" description="Low complexity" evidence="1">
    <location>
        <begin position="104"/>
        <end position="123"/>
    </location>
</feature>
<accession>A0A067KK71</accession>
<sequence length="209" mass="22542">MGRKRDKGKEKQPKEDSTSPTKALSEHSDDLGKTLNTPPTQSKDLKKWIEELSQSLEVLKALQNIASSSAEDTGMSSKSKAIVSAHDTAIPSQKLSTSSNPIVKPSSSKAIDTSSTSKTSKSLPKGKKKINWASLSSFSDSNSSHDDSDEESIKSTMKIKSKASSQKAKAKKDKLKQKGKQPKQVKEKVKKKKQDSSLSSSSTSSSDTL</sequence>
<feature type="compositionally biased region" description="Basic and acidic residues" evidence="1">
    <location>
        <begin position="7"/>
        <end position="17"/>
    </location>
</feature>
<evidence type="ECO:0000313" key="2">
    <source>
        <dbReference type="EMBL" id="KDP35398.1"/>
    </source>
</evidence>
<evidence type="ECO:0000256" key="1">
    <source>
        <dbReference type="SAM" id="MobiDB-lite"/>
    </source>
</evidence>
<evidence type="ECO:0000313" key="3">
    <source>
        <dbReference type="Proteomes" id="UP000027138"/>
    </source>
</evidence>
<dbReference type="AlphaFoldDB" id="A0A067KK71"/>
<organism evidence="2 3">
    <name type="scientific">Jatropha curcas</name>
    <name type="common">Barbados nut</name>
    <dbReference type="NCBI Taxonomy" id="180498"/>
    <lineage>
        <taxon>Eukaryota</taxon>
        <taxon>Viridiplantae</taxon>
        <taxon>Streptophyta</taxon>
        <taxon>Embryophyta</taxon>
        <taxon>Tracheophyta</taxon>
        <taxon>Spermatophyta</taxon>
        <taxon>Magnoliopsida</taxon>
        <taxon>eudicotyledons</taxon>
        <taxon>Gunneridae</taxon>
        <taxon>Pentapetalae</taxon>
        <taxon>rosids</taxon>
        <taxon>fabids</taxon>
        <taxon>Malpighiales</taxon>
        <taxon>Euphorbiaceae</taxon>
        <taxon>Crotonoideae</taxon>
        <taxon>Jatropheae</taxon>
        <taxon>Jatropha</taxon>
    </lineage>
</organism>
<feature type="compositionally biased region" description="Low complexity" evidence="1">
    <location>
        <begin position="196"/>
        <end position="209"/>
    </location>
</feature>
<feature type="compositionally biased region" description="Polar residues" evidence="1">
    <location>
        <begin position="68"/>
        <end position="79"/>
    </location>
</feature>
<feature type="compositionally biased region" description="Polar residues" evidence="1">
    <location>
        <begin position="90"/>
        <end position="101"/>
    </location>
</feature>
<keyword evidence="3" id="KW-1185">Reference proteome</keyword>
<dbReference type="Proteomes" id="UP000027138">
    <property type="component" value="Unassembled WGS sequence"/>
</dbReference>
<dbReference type="EMBL" id="KK914488">
    <property type="protein sequence ID" value="KDP35398.1"/>
    <property type="molecule type" value="Genomic_DNA"/>
</dbReference>
<feature type="region of interest" description="Disordered" evidence="1">
    <location>
        <begin position="68"/>
        <end position="209"/>
    </location>
</feature>
<name>A0A067KK71_JATCU</name>
<protein>
    <submittedName>
        <fullName evidence="2">Uncharacterized protein</fullName>
    </submittedName>
</protein>
<feature type="region of interest" description="Disordered" evidence="1">
    <location>
        <begin position="1"/>
        <end position="46"/>
    </location>
</feature>